<dbReference type="Gene3D" id="3.30.1330.40">
    <property type="entry name" value="RutC-like"/>
    <property type="match status" value="1"/>
</dbReference>
<dbReference type="EC" id="3.5.-.-" evidence="2"/>
<keyword evidence="2" id="KW-0378">Hydrolase</keyword>
<comment type="similarity">
    <text evidence="1">Belongs to the RutC family.</text>
</comment>
<reference evidence="2" key="1">
    <citation type="submission" date="2023-03" db="EMBL/GenBank/DDBJ databases">
        <title>Edaphobacter sp.</title>
        <authorList>
            <person name="Huber K.J."/>
            <person name="Papendorf J."/>
            <person name="Pilke C."/>
            <person name="Bunk B."/>
            <person name="Sproeer C."/>
            <person name="Pester M."/>
        </authorList>
    </citation>
    <scope>NUCLEOTIDE SEQUENCE</scope>
    <source>
        <strain evidence="2">DSM 110680</strain>
    </source>
</reference>
<dbReference type="GO" id="GO:0005829">
    <property type="term" value="C:cytosol"/>
    <property type="evidence" value="ECO:0007669"/>
    <property type="project" value="TreeGrafter"/>
</dbReference>
<dbReference type="InterPro" id="IPR006175">
    <property type="entry name" value="YjgF/YER057c/UK114"/>
</dbReference>
<protein>
    <submittedName>
        <fullName evidence="2">RidA family protein</fullName>
        <ecNumber evidence="2">3.5.-.-</ecNumber>
    </submittedName>
</protein>
<gene>
    <name evidence="2" type="ORF">P8935_01715</name>
</gene>
<sequence>MKIEVGGFVVLLISGTASIDENGRSVHIGDFRAQMRRTLANITGLLASEGCTWRDIVRTTCYLRDIDRDYEAFNEERTAFFNTEELDPLPASTCIQAILCRPELLVEIEAIAICRTNSPPEQATMMNERSQKQKG</sequence>
<dbReference type="Pfam" id="PF01042">
    <property type="entry name" value="Ribonuc_L-PSP"/>
    <property type="match status" value="1"/>
</dbReference>
<evidence type="ECO:0000313" key="2">
    <source>
        <dbReference type="EMBL" id="XBH18058.1"/>
    </source>
</evidence>
<dbReference type="PANTHER" id="PTHR11803:SF58">
    <property type="entry name" value="PROTEIN HMF1-RELATED"/>
    <property type="match status" value="1"/>
</dbReference>
<dbReference type="InterPro" id="IPR035959">
    <property type="entry name" value="RutC-like_sf"/>
</dbReference>
<accession>A0AAU7DLX5</accession>
<dbReference type="SUPFAM" id="SSF55298">
    <property type="entry name" value="YjgF-like"/>
    <property type="match status" value="1"/>
</dbReference>
<dbReference type="EMBL" id="CP121196">
    <property type="protein sequence ID" value="XBH18058.1"/>
    <property type="molecule type" value="Genomic_DNA"/>
</dbReference>
<dbReference type="CDD" id="cd00448">
    <property type="entry name" value="YjgF_YER057c_UK114_family"/>
    <property type="match status" value="1"/>
</dbReference>
<proteinExistence type="inferred from homology"/>
<evidence type="ECO:0000256" key="1">
    <source>
        <dbReference type="ARBA" id="ARBA00010552"/>
    </source>
</evidence>
<dbReference type="GO" id="GO:0019239">
    <property type="term" value="F:deaminase activity"/>
    <property type="evidence" value="ECO:0007669"/>
    <property type="project" value="TreeGrafter"/>
</dbReference>
<dbReference type="AlphaFoldDB" id="A0AAU7DLX5"/>
<dbReference type="RefSeq" id="WP_348263281.1">
    <property type="nucleotide sequence ID" value="NZ_CP121196.1"/>
</dbReference>
<organism evidence="2">
    <name type="scientific">Telmatobacter sp. DSM 110680</name>
    <dbReference type="NCBI Taxonomy" id="3036704"/>
    <lineage>
        <taxon>Bacteria</taxon>
        <taxon>Pseudomonadati</taxon>
        <taxon>Acidobacteriota</taxon>
        <taxon>Terriglobia</taxon>
        <taxon>Terriglobales</taxon>
        <taxon>Acidobacteriaceae</taxon>
        <taxon>Telmatobacter</taxon>
    </lineage>
</organism>
<name>A0AAU7DLX5_9BACT</name>
<dbReference type="PANTHER" id="PTHR11803">
    <property type="entry name" value="2-IMINOBUTANOATE/2-IMINOPROPANOATE DEAMINASE RIDA"/>
    <property type="match status" value="1"/>
</dbReference>